<keyword evidence="7" id="KW-1185">Reference proteome</keyword>
<evidence type="ECO:0000256" key="1">
    <source>
        <dbReference type="ARBA" id="ARBA00001947"/>
    </source>
</evidence>
<evidence type="ECO:0000313" key="7">
    <source>
        <dbReference type="Proteomes" id="UP000070700"/>
    </source>
</evidence>
<dbReference type="Proteomes" id="UP000070700">
    <property type="component" value="Unassembled WGS sequence"/>
</dbReference>
<evidence type="ECO:0000256" key="2">
    <source>
        <dbReference type="ARBA" id="ARBA00007749"/>
    </source>
</evidence>
<organism evidence="6 7">
    <name type="scientific">Mollisia scopiformis</name>
    <name type="common">Conifer needle endophyte fungus</name>
    <name type="synonym">Phialocephala scopiformis</name>
    <dbReference type="NCBI Taxonomy" id="149040"/>
    <lineage>
        <taxon>Eukaryota</taxon>
        <taxon>Fungi</taxon>
        <taxon>Dikarya</taxon>
        <taxon>Ascomycota</taxon>
        <taxon>Pezizomycotina</taxon>
        <taxon>Leotiomycetes</taxon>
        <taxon>Helotiales</taxon>
        <taxon>Mollisiaceae</taxon>
        <taxon>Mollisia</taxon>
    </lineage>
</organism>
<comment type="cofactor">
    <cofactor evidence="1">
        <name>Zn(2+)</name>
        <dbReference type="ChEBI" id="CHEBI:29105"/>
    </cofactor>
</comment>
<dbReference type="CDD" id="cd07730">
    <property type="entry name" value="metallo-hydrolase-like_MBL-fold"/>
    <property type="match status" value="1"/>
</dbReference>
<dbReference type="EMBL" id="KQ947422">
    <property type="protein sequence ID" value="KUJ13357.1"/>
    <property type="molecule type" value="Genomic_DNA"/>
</dbReference>
<sequence length="315" mass="34341">MAISNSRELPPSRPNQTFVSVSPIDGGSITLPERFFVSPSDPDAKSTVPSLAFLITHPDSQRDGSQVRLMFDLGLRSVMENYMPSQQKHLKDGRVPYLLGPGVAARLADAGLNSNSDVDLVILSHVHYDHHGDPRDFSNSTFILGPGSLAVLEGKGTAKGSHQHFDSDLLSQNHTVELPPPQAVLRSAWKPIGPFPSAIDLFDDGSVYVIDSPGHLPGHLNLLCRTGPSDWILLGGDTCHDMRLLTGEREIGFWEDASGNSICIHADSVAAKESIARVRQLSELAQSGDSTVTVIMAHDLEWYNFNRQKFFPNSV</sequence>
<keyword evidence="5" id="KW-0862">Zinc</keyword>
<dbReference type="GO" id="GO:0046872">
    <property type="term" value="F:metal ion binding"/>
    <property type="evidence" value="ECO:0007669"/>
    <property type="project" value="UniProtKB-KW"/>
</dbReference>
<evidence type="ECO:0000313" key="6">
    <source>
        <dbReference type="EMBL" id="KUJ13357.1"/>
    </source>
</evidence>
<evidence type="ECO:0000256" key="4">
    <source>
        <dbReference type="ARBA" id="ARBA00022801"/>
    </source>
</evidence>
<evidence type="ECO:0000256" key="3">
    <source>
        <dbReference type="ARBA" id="ARBA00022723"/>
    </source>
</evidence>
<dbReference type="InterPro" id="IPR036866">
    <property type="entry name" value="RibonucZ/Hydroxyglut_hydro"/>
</dbReference>
<dbReference type="OrthoDB" id="10250730at2759"/>
<dbReference type="PANTHER" id="PTHR42978:SF2">
    <property type="entry name" value="102 KBASES UNSTABLE REGION: FROM 1 TO 119443"/>
    <property type="match status" value="1"/>
</dbReference>
<comment type="similarity">
    <text evidence="2">Belongs to the metallo-beta-lactamase superfamily.</text>
</comment>
<dbReference type="InParanoid" id="A0A194X0F9"/>
<reference evidence="6 7" key="1">
    <citation type="submission" date="2015-10" db="EMBL/GenBank/DDBJ databases">
        <title>Full genome of DAOMC 229536 Phialocephala scopiformis, a fungal endophyte of spruce producing the potent anti-insectan compound rugulosin.</title>
        <authorList>
            <consortium name="DOE Joint Genome Institute"/>
            <person name="Walker A.K."/>
            <person name="Frasz S.L."/>
            <person name="Seifert K.A."/>
            <person name="Miller J.D."/>
            <person name="Mondo S.J."/>
            <person name="Labutti K."/>
            <person name="Lipzen A."/>
            <person name="Dockter R."/>
            <person name="Kennedy M."/>
            <person name="Grigoriev I.V."/>
            <person name="Spatafora J.W."/>
        </authorList>
    </citation>
    <scope>NUCLEOTIDE SEQUENCE [LARGE SCALE GENOMIC DNA]</scope>
    <source>
        <strain evidence="6 7">CBS 120377</strain>
    </source>
</reference>
<accession>A0A194X0F9</accession>
<dbReference type="KEGG" id="psco:LY89DRAFT_709184"/>
<keyword evidence="3" id="KW-0479">Metal-binding</keyword>
<proteinExistence type="inferred from homology"/>
<dbReference type="GeneID" id="28827467"/>
<protein>
    <submittedName>
        <fullName evidence="6">Metallo-hydrolase/oxidoreductase</fullName>
    </submittedName>
</protein>
<dbReference type="InterPro" id="IPR051013">
    <property type="entry name" value="MBL_superfamily_lactonases"/>
</dbReference>
<gene>
    <name evidence="6" type="ORF">LY89DRAFT_709184</name>
</gene>
<keyword evidence="4 6" id="KW-0378">Hydrolase</keyword>
<dbReference type="AlphaFoldDB" id="A0A194X0F9"/>
<dbReference type="GO" id="GO:0016787">
    <property type="term" value="F:hydrolase activity"/>
    <property type="evidence" value="ECO:0007669"/>
    <property type="project" value="UniProtKB-KW"/>
</dbReference>
<dbReference type="RefSeq" id="XP_018067712.1">
    <property type="nucleotide sequence ID" value="XM_018217741.1"/>
</dbReference>
<dbReference type="PANTHER" id="PTHR42978">
    <property type="entry name" value="QUORUM-QUENCHING LACTONASE YTNP-RELATED-RELATED"/>
    <property type="match status" value="1"/>
</dbReference>
<name>A0A194X0F9_MOLSC</name>
<dbReference type="Gene3D" id="3.60.15.10">
    <property type="entry name" value="Ribonuclease Z/Hydroxyacylglutathione hydrolase-like"/>
    <property type="match status" value="1"/>
</dbReference>
<dbReference type="SUPFAM" id="SSF56281">
    <property type="entry name" value="Metallo-hydrolase/oxidoreductase"/>
    <property type="match status" value="1"/>
</dbReference>
<evidence type="ECO:0000256" key="5">
    <source>
        <dbReference type="ARBA" id="ARBA00022833"/>
    </source>
</evidence>